<evidence type="ECO:0000256" key="6">
    <source>
        <dbReference type="ARBA" id="ARBA00011998"/>
    </source>
</evidence>
<dbReference type="InterPro" id="IPR015928">
    <property type="entry name" value="Aconitase/3IPM_dehydase_swvl"/>
</dbReference>
<dbReference type="OrthoDB" id="9777465at2"/>
<evidence type="ECO:0000256" key="10">
    <source>
        <dbReference type="ARBA" id="ARBA00023304"/>
    </source>
</evidence>
<dbReference type="AlphaFoldDB" id="A0A517R0K4"/>
<dbReference type="InterPro" id="IPR000573">
    <property type="entry name" value="AconitaseA/IPMdHydase_ssu_swvl"/>
</dbReference>
<feature type="domain" description="Aconitase A/isopropylmalate dehydratase small subunit swivel" evidence="11">
    <location>
        <begin position="63"/>
        <end position="113"/>
    </location>
</feature>
<dbReference type="NCBIfam" id="NF002458">
    <property type="entry name" value="PRK01641.1"/>
    <property type="match status" value="1"/>
</dbReference>
<proteinExistence type="inferred from homology"/>
<dbReference type="SUPFAM" id="SSF52016">
    <property type="entry name" value="LeuD/IlvD-like"/>
    <property type="match status" value="1"/>
</dbReference>
<reference evidence="12 13" key="1">
    <citation type="submission" date="2019-02" db="EMBL/GenBank/DDBJ databases">
        <title>Deep-cultivation of Planctomycetes and their phenomic and genomic characterization uncovers novel biology.</title>
        <authorList>
            <person name="Wiegand S."/>
            <person name="Jogler M."/>
            <person name="Boedeker C."/>
            <person name="Pinto D."/>
            <person name="Vollmers J."/>
            <person name="Rivas-Marin E."/>
            <person name="Kohn T."/>
            <person name="Peeters S.H."/>
            <person name="Heuer A."/>
            <person name="Rast P."/>
            <person name="Oberbeckmann S."/>
            <person name="Bunk B."/>
            <person name="Jeske O."/>
            <person name="Meyerdierks A."/>
            <person name="Storesund J.E."/>
            <person name="Kallscheuer N."/>
            <person name="Luecker S."/>
            <person name="Lage O.M."/>
            <person name="Pohl T."/>
            <person name="Merkel B.J."/>
            <person name="Hornburger P."/>
            <person name="Mueller R.-W."/>
            <person name="Bruemmer F."/>
            <person name="Labrenz M."/>
            <person name="Spormann A.M."/>
            <person name="Op den Camp H."/>
            <person name="Overmann J."/>
            <person name="Amann R."/>
            <person name="Jetten M.S.M."/>
            <person name="Mascher T."/>
            <person name="Medema M.H."/>
            <person name="Devos D.P."/>
            <person name="Kaster A.-K."/>
            <person name="Ovreas L."/>
            <person name="Rohde M."/>
            <person name="Galperin M.Y."/>
            <person name="Jogler C."/>
        </authorList>
    </citation>
    <scope>NUCLEOTIDE SEQUENCE [LARGE SCALE GENOMIC DNA]</scope>
    <source>
        <strain evidence="12 13">Pan189</strain>
    </source>
</reference>
<dbReference type="InterPro" id="IPR033940">
    <property type="entry name" value="IPMI_Swivel"/>
</dbReference>
<dbReference type="Proteomes" id="UP000317318">
    <property type="component" value="Chromosome"/>
</dbReference>
<protein>
    <recommendedName>
        <fullName evidence="6">3-isopropylmalate dehydratase</fullName>
        <ecNumber evidence="6">4.2.1.33</ecNumber>
    </recommendedName>
</protein>
<organism evidence="12 13">
    <name type="scientific">Stratiformator vulcanicus</name>
    <dbReference type="NCBI Taxonomy" id="2527980"/>
    <lineage>
        <taxon>Bacteria</taxon>
        <taxon>Pseudomonadati</taxon>
        <taxon>Planctomycetota</taxon>
        <taxon>Planctomycetia</taxon>
        <taxon>Planctomycetales</taxon>
        <taxon>Planctomycetaceae</taxon>
        <taxon>Stratiformator</taxon>
    </lineage>
</organism>
<dbReference type="Gene3D" id="3.20.19.10">
    <property type="entry name" value="Aconitase, domain 4"/>
    <property type="match status" value="1"/>
</dbReference>
<comment type="similarity">
    <text evidence="4">Belongs to the LeuD family. LeuD type 1 subfamily.</text>
</comment>
<keyword evidence="10" id="KW-0100">Branched-chain amino acid biosynthesis</keyword>
<name>A0A517R0K4_9PLAN</name>
<dbReference type="Pfam" id="PF00694">
    <property type="entry name" value="Aconitase_C"/>
    <property type="match status" value="1"/>
</dbReference>
<dbReference type="EMBL" id="CP036268">
    <property type="protein sequence ID" value="QDT37364.1"/>
    <property type="molecule type" value="Genomic_DNA"/>
</dbReference>
<comment type="function">
    <text evidence="2">Catalyzes the isomerization between 2-isopropylmalate and 3-isopropylmalate, via the formation of 2-isopropylmaleate.</text>
</comment>
<dbReference type="KEGG" id="svp:Pan189_17370"/>
<sequence length="203" mass="22236">MSDSSITSITGTAIPLLLDDIDTDRIIPARYLRCVTFDGLGEHAFRDDRESRDDHPFDHPHHADAEVLIAGRNFGCGSSREHAPQSLMHWGIDVIVAESFAEIFFGNCTSLGIPCVTAARADLKKLEEFAKASPKTEFTVDLETLTVKAGDIEVSCHMPDGPRKALMTGQYDALGQLLETADDIEETAQTLPYMTNFAHPTVS</sequence>
<evidence type="ECO:0000256" key="1">
    <source>
        <dbReference type="ARBA" id="ARBA00000491"/>
    </source>
</evidence>
<comment type="catalytic activity">
    <reaction evidence="1">
        <text>(2R,3S)-3-isopropylmalate = (2S)-2-isopropylmalate</text>
        <dbReference type="Rhea" id="RHEA:32287"/>
        <dbReference type="ChEBI" id="CHEBI:1178"/>
        <dbReference type="ChEBI" id="CHEBI:35121"/>
        <dbReference type="EC" id="4.2.1.33"/>
    </reaction>
</comment>
<accession>A0A517R0K4</accession>
<gene>
    <name evidence="12" type="primary">leuD1</name>
    <name evidence="12" type="ORF">Pan189_17370</name>
</gene>
<dbReference type="EC" id="4.2.1.33" evidence="6"/>
<comment type="subunit">
    <text evidence="5">Heterodimer of LeuC and LeuD.</text>
</comment>
<evidence type="ECO:0000256" key="7">
    <source>
        <dbReference type="ARBA" id="ARBA00022430"/>
    </source>
</evidence>
<dbReference type="RefSeq" id="WP_145363483.1">
    <property type="nucleotide sequence ID" value="NZ_CP036268.1"/>
</dbReference>
<evidence type="ECO:0000256" key="3">
    <source>
        <dbReference type="ARBA" id="ARBA00004729"/>
    </source>
</evidence>
<evidence type="ECO:0000256" key="5">
    <source>
        <dbReference type="ARBA" id="ARBA00011271"/>
    </source>
</evidence>
<evidence type="ECO:0000313" key="12">
    <source>
        <dbReference type="EMBL" id="QDT37364.1"/>
    </source>
</evidence>
<evidence type="ECO:0000256" key="4">
    <source>
        <dbReference type="ARBA" id="ARBA00009845"/>
    </source>
</evidence>
<dbReference type="InterPro" id="IPR050075">
    <property type="entry name" value="LeuD"/>
</dbReference>
<evidence type="ECO:0000256" key="9">
    <source>
        <dbReference type="ARBA" id="ARBA00023239"/>
    </source>
</evidence>
<dbReference type="PANTHER" id="PTHR43345">
    <property type="entry name" value="3-ISOPROPYLMALATE DEHYDRATASE SMALL SUBUNIT 2-RELATED-RELATED"/>
    <property type="match status" value="1"/>
</dbReference>
<dbReference type="GO" id="GO:0009098">
    <property type="term" value="P:L-leucine biosynthetic process"/>
    <property type="evidence" value="ECO:0007669"/>
    <property type="project" value="UniProtKB-KW"/>
</dbReference>
<keyword evidence="9 12" id="KW-0456">Lyase</keyword>
<keyword evidence="8" id="KW-0028">Amino-acid biosynthesis</keyword>
<keyword evidence="7" id="KW-0432">Leucine biosynthesis</keyword>
<evidence type="ECO:0000313" key="13">
    <source>
        <dbReference type="Proteomes" id="UP000317318"/>
    </source>
</evidence>
<evidence type="ECO:0000256" key="2">
    <source>
        <dbReference type="ARBA" id="ARBA00002695"/>
    </source>
</evidence>
<comment type="pathway">
    <text evidence="3">Amino-acid biosynthesis; L-leucine biosynthesis; L-leucine from 3-methyl-2-oxobutanoate: step 2/4.</text>
</comment>
<dbReference type="CDD" id="cd01577">
    <property type="entry name" value="IPMI_Swivel"/>
    <property type="match status" value="1"/>
</dbReference>
<dbReference type="PANTHER" id="PTHR43345:SF5">
    <property type="entry name" value="3-ISOPROPYLMALATE DEHYDRATASE SMALL SUBUNIT"/>
    <property type="match status" value="1"/>
</dbReference>
<keyword evidence="13" id="KW-1185">Reference proteome</keyword>
<evidence type="ECO:0000256" key="8">
    <source>
        <dbReference type="ARBA" id="ARBA00022605"/>
    </source>
</evidence>
<dbReference type="GO" id="GO:0003861">
    <property type="term" value="F:3-isopropylmalate dehydratase activity"/>
    <property type="evidence" value="ECO:0007669"/>
    <property type="project" value="UniProtKB-EC"/>
</dbReference>
<evidence type="ECO:0000259" key="11">
    <source>
        <dbReference type="Pfam" id="PF00694"/>
    </source>
</evidence>